<dbReference type="RefSeq" id="WP_185121349.1">
    <property type="nucleotide sequence ID" value="NZ_JACJVQ010000017.1"/>
</dbReference>
<evidence type="ECO:0000313" key="1">
    <source>
        <dbReference type="EMBL" id="MBB6636117.1"/>
    </source>
</evidence>
<gene>
    <name evidence="1" type="ORF">H7B67_18505</name>
</gene>
<accession>A0A841T2K9</accession>
<dbReference type="InterPro" id="IPR009711">
    <property type="entry name" value="UPF0473"/>
</dbReference>
<evidence type="ECO:0000313" key="2">
    <source>
        <dbReference type="Proteomes" id="UP000535838"/>
    </source>
</evidence>
<comment type="caution">
    <text evidence="1">The sequence shown here is derived from an EMBL/GenBank/DDBJ whole genome shotgun (WGS) entry which is preliminary data.</text>
</comment>
<dbReference type="EMBL" id="JACJVQ010000017">
    <property type="protein sequence ID" value="MBB6636117.1"/>
    <property type="molecule type" value="Genomic_DNA"/>
</dbReference>
<reference evidence="1 2" key="1">
    <citation type="submission" date="2020-08" db="EMBL/GenBank/DDBJ databases">
        <title>Cohnella phylogeny.</title>
        <authorList>
            <person name="Dunlap C."/>
        </authorList>
    </citation>
    <scope>NUCLEOTIDE SEQUENCE [LARGE SCALE GENOMIC DNA]</scope>
    <source>
        <strain evidence="1 2">DSM 25241</strain>
    </source>
</reference>
<name>A0A841T2K9_9BACL</name>
<protein>
    <submittedName>
        <fullName evidence="1">DUF1292 domain-containing protein</fullName>
    </submittedName>
</protein>
<dbReference type="Pfam" id="PF06949">
    <property type="entry name" value="DUF1292"/>
    <property type="match status" value="1"/>
</dbReference>
<dbReference type="Proteomes" id="UP000535838">
    <property type="component" value="Unassembled WGS sequence"/>
</dbReference>
<proteinExistence type="predicted"/>
<dbReference type="AlphaFoldDB" id="A0A841T2K9"/>
<sequence length="103" mass="11333">MSEANSASGGTPSLKELFGRTIELEGEDGASVLWTLLAELQVEGRSYAVLQSDAMRKDGDIEIFRVVYDGANAPQLESVEDDEEWENVSEAYDDLQFGSDDRP</sequence>
<organism evidence="1 2">
    <name type="scientific">Cohnella thailandensis</name>
    <dbReference type="NCBI Taxonomy" id="557557"/>
    <lineage>
        <taxon>Bacteria</taxon>
        <taxon>Bacillati</taxon>
        <taxon>Bacillota</taxon>
        <taxon>Bacilli</taxon>
        <taxon>Bacillales</taxon>
        <taxon>Paenibacillaceae</taxon>
        <taxon>Cohnella</taxon>
    </lineage>
</organism>
<keyword evidence="2" id="KW-1185">Reference proteome</keyword>